<protein>
    <submittedName>
        <fullName evidence="2">Putative serine/threonine protein phosphatase</fullName>
    </submittedName>
</protein>
<gene>
    <name evidence="2" type="ORF">AFR_17760</name>
</gene>
<dbReference type="Pfam" id="PF00149">
    <property type="entry name" value="Metallophos"/>
    <property type="match status" value="1"/>
</dbReference>
<feature type="domain" description="Calcineurin-like phosphoesterase" evidence="1">
    <location>
        <begin position="25"/>
        <end position="200"/>
    </location>
</feature>
<organism evidence="2 3">
    <name type="scientific">Actinoplanes friuliensis DSM 7358</name>
    <dbReference type="NCBI Taxonomy" id="1246995"/>
    <lineage>
        <taxon>Bacteria</taxon>
        <taxon>Bacillati</taxon>
        <taxon>Actinomycetota</taxon>
        <taxon>Actinomycetes</taxon>
        <taxon>Micromonosporales</taxon>
        <taxon>Micromonosporaceae</taxon>
        <taxon>Actinoplanes</taxon>
    </lineage>
</organism>
<dbReference type="EMBL" id="CP006272">
    <property type="protein sequence ID" value="AGZ41830.1"/>
    <property type="molecule type" value="Genomic_DNA"/>
</dbReference>
<dbReference type="KEGG" id="afs:AFR_17760"/>
<dbReference type="HOGENOM" id="CLU_055447_1_0_11"/>
<dbReference type="InterPro" id="IPR029052">
    <property type="entry name" value="Metallo-depent_PP-like"/>
</dbReference>
<dbReference type="Proteomes" id="UP000017746">
    <property type="component" value="Chromosome"/>
</dbReference>
<dbReference type="eggNOG" id="COG0639">
    <property type="taxonomic scope" value="Bacteria"/>
</dbReference>
<dbReference type="STRING" id="1246995.AFR_17760"/>
<dbReference type="Gene3D" id="3.60.21.10">
    <property type="match status" value="1"/>
</dbReference>
<evidence type="ECO:0000313" key="2">
    <source>
        <dbReference type="EMBL" id="AGZ41830.1"/>
    </source>
</evidence>
<accession>U5W1H4</accession>
<dbReference type="PANTHER" id="PTHR46546">
    <property type="entry name" value="SHEWANELLA-LIKE PROTEIN PHOSPHATASE 1"/>
    <property type="match status" value="1"/>
</dbReference>
<name>U5W1H4_9ACTN</name>
<dbReference type="AlphaFoldDB" id="U5W1H4"/>
<proteinExistence type="predicted"/>
<keyword evidence="3" id="KW-1185">Reference proteome</keyword>
<dbReference type="PANTHER" id="PTHR46546:SF4">
    <property type="entry name" value="SHEWANELLA-LIKE PROTEIN PHOSPHATASE 1"/>
    <property type="match status" value="1"/>
</dbReference>
<reference evidence="2 3" key="1">
    <citation type="journal article" date="2014" name="J. Biotechnol.">
        <title>Complete genome sequence of the actinobacterium Actinoplanes friuliensis HAG 010964, producer of the lipopeptide antibiotic friulimycin.</title>
        <authorList>
            <person name="Ruckert C."/>
            <person name="Szczepanowski R."/>
            <person name="Albersmeier A."/>
            <person name="Goesmann A."/>
            <person name="Fischer N."/>
            <person name="Steinkamper A."/>
            <person name="Puhler A."/>
            <person name="Biener R."/>
            <person name="Schwartz D."/>
            <person name="Kalinowski J."/>
        </authorList>
    </citation>
    <scope>NUCLEOTIDE SEQUENCE [LARGE SCALE GENOMIC DNA]</scope>
    <source>
        <strain evidence="2 3">DSM 7358</strain>
    </source>
</reference>
<sequence>MREALREAGLTGADGRWAGQDAQLWLLGDYVDRGPDGIGVVDDIRRLTGEARATGGEVGALLGNHEVQLLAAHRFGHAPVAGWGRPGGFRELWARYGGQAGDLRRLTPEHLAWITALPAMALVDGHLLMHSDTTRYLEFGRSVEAVNAAVAEALRGTDVDDWWEFVRRISGRGTFRADGGEDEAAVMLGVLGGEVIAHGHSTLIQHFGVAAGDVREAVRYAGGRVVAVDGGVFEGGRLLLTRLR</sequence>
<dbReference type="SUPFAM" id="SSF56300">
    <property type="entry name" value="Metallo-dependent phosphatases"/>
    <property type="match status" value="1"/>
</dbReference>
<dbReference type="GO" id="GO:0016787">
    <property type="term" value="F:hydrolase activity"/>
    <property type="evidence" value="ECO:0007669"/>
    <property type="project" value="InterPro"/>
</dbReference>
<evidence type="ECO:0000259" key="1">
    <source>
        <dbReference type="Pfam" id="PF00149"/>
    </source>
</evidence>
<dbReference type="PATRIC" id="fig|1246995.3.peg.3601"/>
<dbReference type="InterPro" id="IPR004843">
    <property type="entry name" value="Calcineurin-like_PHP"/>
</dbReference>
<evidence type="ECO:0000313" key="3">
    <source>
        <dbReference type="Proteomes" id="UP000017746"/>
    </source>
</evidence>